<feature type="transmembrane region" description="Helical" evidence="9">
    <location>
        <begin position="157"/>
        <end position="176"/>
    </location>
</feature>
<evidence type="ECO:0000256" key="1">
    <source>
        <dbReference type="ARBA" id="ARBA00004141"/>
    </source>
</evidence>
<keyword evidence="7 9" id="KW-0472">Membrane</keyword>
<dbReference type="EMBL" id="CAUOFW020006724">
    <property type="protein sequence ID" value="CAK9175826.1"/>
    <property type="molecule type" value="Genomic_DNA"/>
</dbReference>
<dbReference type="PANTHER" id="PTHR31086">
    <property type="entry name" value="ALUMINUM-ACTIVATED MALATE TRANSPORTER 10"/>
    <property type="match status" value="1"/>
</dbReference>
<evidence type="ECO:0000256" key="2">
    <source>
        <dbReference type="ARBA" id="ARBA00007079"/>
    </source>
</evidence>
<keyword evidence="5 9" id="KW-1133">Transmembrane helix</keyword>
<evidence type="ECO:0008006" key="12">
    <source>
        <dbReference type="Google" id="ProtNLM"/>
    </source>
</evidence>
<feature type="transmembrane region" description="Helical" evidence="9">
    <location>
        <begin position="45"/>
        <end position="64"/>
    </location>
</feature>
<evidence type="ECO:0000256" key="9">
    <source>
        <dbReference type="SAM" id="Phobius"/>
    </source>
</evidence>
<evidence type="ECO:0000256" key="7">
    <source>
        <dbReference type="ARBA" id="ARBA00023136"/>
    </source>
</evidence>
<comment type="caution">
    <text evidence="10">The sequence shown here is derived from an EMBL/GenBank/DDBJ whole genome shotgun (WGS) entry which is preliminary data.</text>
</comment>
<dbReference type="InterPro" id="IPR020966">
    <property type="entry name" value="ALMT"/>
</dbReference>
<keyword evidence="11" id="KW-1185">Reference proteome</keyword>
<dbReference type="GO" id="GO:0016020">
    <property type="term" value="C:membrane"/>
    <property type="evidence" value="ECO:0007669"/>
    <property type="project" value="UniProtKB-SubCell"/>
</dbReference>
<evidence type="ECO:0000256" key="4">
    <source>
        <dbReference type="ARBA" id="ARBA00022692"/>
    </source>
</evidence>
<accession>A0ABC8U2Z8</accession>
<protein>
    <recommendedName>
        <fullName evidence="12">Aluminum-activated malate transporter</fullName>
    </recommendedName>
</protein>
<feature type="transmembrane region" description="Helical" evidence="9">
    <location>
        <begin position="101"/>
        <end position="118"/>
    </location>
</feature>
<evidence type="ECO:0000256" key="6">
    <source>
        <dbReference type="ARBA" id="ARBA00023065"/>
    </source>
</evidence>
<dbReference type="GO" id="GO:0034220">
    <property type="term" value="P:monoatomic ion transmembrane transport"/>
    <property type="evidence" value="ECO:0007669"/>
    <property type="project" value="UniProtKB-KW"/>
</dbReference>
<dbReference type="AlphaFoldDB" id="A0ABC8U2Z8"/>
<gene>
    <name evidence="10" type="ORF">ILEXP_LOCUS45653</name>
</gene>
<feature type="transmembrane region" description="Helical" evidence="9">
    <location>
        <begin position="124"/>
        <end position="145"/>
    </location>
</feature>
<keyword evidence="6" id="KW-0406">Ion transport</keyword>
<comment type="subcellular location">
    <subcellularLocation>
        <location evidence="1">Membrane</location>
        <topology evidence="1">Multi-pass membrane protein</topology>
    </subcellularLocation>
</comment>
<evidence type="ECO:0000313" key="10">
    <source>
        <dbReference type="EMBL" id="CAK9175826.1"/>
    </source>
</evidence>
<evidence type="ECO:0000256" key="5">
    <source>
        <dbReference type="ARBA" id="ARBA00022989"/>
    </source>
</evidence>
<evidence type="ECO:0000256" key="3">
    <source>
        <dbReference type="ARBA" id="ARBA00022448"/>
    </source>
</evidence>
<sequence>MSSTIVTIPNGDGIVSNKNKKFQFSLRSIGSSLVEGKCKPDMIKVIHSVKVGIALVLVSLFYLLDPLYEEVGDNAMWAIMTVVVIFEFSAGATLSKGINRGIGTMLGGGLGCLAAILADEVHGRISSAIAVSTSVFIFAAAATYSRLVPSIKRRYDYGAMIFILTFNLVVVSGVRADEVMKLARDRLSTIGMGFAVCIFTSLLVFPMWASDELHHSAATKFEKLACCIEGCLEQYFQTVDEKGKTVDFTTCMTVLHSKSNDQSLANFARWEPWHGKFGFSYPWEKYLEIGEDLRELAVTIFSMKGCLQSPTQATSTLKQSIKEPCELVGLSLAWTLRELGESITIMKKCRAKVLIFPKLQPMKLELSRVPFPSKVGEASENGEGVAIASFLFQLMEMVEKIECIASDIDHLHLEISKVQIEAKHNINDWLWHMGSVVLRRCYVVLVFITDPATGKWAEMRV</sequence>
<name>A0ABC8U2Z8_9AQUA</name>
<dbReference type="Pfam" id="PF11744">
    <property type="entry name" value="ALMT"/>
    <property type="match status" value="1"/>
</dbReference>
<organism evidence="10 11">
    <name type="scientific">Ilex paraguariensis</name>
    <name type="common">yerba mate</name>
    <dbReference type="NCBI Taxonomy" id="185542"/>
    <lineage>
        <taxon>Eukaryota</taxon>
        <taxon>Viridiplantae</taxon>
        <taxon>Streptophyta</taxon>
        <taxon>Embryophyta</taxon>
        <taxon>Tracheophyta</taxon>
        <taxon>Spermatophyta</taxon>
        <taxon>Magnoliopsida</taxon>
        <taxon>eudicotyledons</taxon>
        <taxon>Gunneridae</taxon>
        <taxon>Pentapetalae</taxon>
        <taxon>asterids</taxon>
        <taxon>campanulids</taxon>
        <taxon>Aquifoliales</taxon>
        <taxon>Aquifoliaceae</taxon>
        <taxon>Ilex</taxon>
    </lineage>
</organism>
<keyword evidence="3" id="KW-0813">Transport</keyword>
<keyword evidence="4 9" id="KW-0812">Transmembrane</keyword>
<evidence type="ECO:0000313" key="11">
    <source>
        <dbReference type="Proteomes" id="UP001642360"/>
    </source>
</evidence>
<proteinExistence type="inferred from homology"/>
<feature type="transmembrane region" description="Helical" evidence="9">
    <location>
        <begin position="188"/>
        <end position="209"/>
    </location>
</feature>
<reference evidence="10 11" key="1">
    <citation type="submission" date="2024-02" db="EMBL/GenBank/DDBJ databases">
        <authorList>
            <person name="Vignale AGUSTIN F."/>
            <person name="Sosa J E."/>
            <person name="Modenutti C."/>
        </authorList>
    </citation>
    <scope>NUCLEOTIDE SEQUENCE [LARGE SCALE GENOMIC DNA]</scope>
</reference>
<comment type="similarity">
    <text evidence="2">Belongs to the aromatic acid exporter (TC 2.A.85) family.</text>
</comment>
<dbReference type="Proteomes" id="UP001642360">
    <property type="component" value="Unassembled WGS sequence"/>
</dbReference>
<keyword evidence="8" id="KW-0407">Ion channel</keyword>
<evidence type="ECO:0000256" key="8">
    <source>
        <dbReference type="ARBA" id="ARBA00023303"/>
    </source>
</evidence>